<reference evidence="6 7" key="1">
    <citation type="submission" date="2023-10" db="EMBL/GenBank/DDBJ databases">
        <title>Genome sequencing of the isolated polysaccharide-producing bacterium Kosakonia sacchari KS2022.</title>
        <authorList>
            <person name="Yi X."/>
        </authorList>
    </citation>
    <scope>NUCLEOTIDE SEQUENCE [LARGE SCALE GENOMIC DNA]</scope>
    <source>
        <strain evidence="6 7">KS2022</strain>
    </source>
</reference>
<dbReference type="PANTHER" id="PTHR47506">
    <property type="entry name" value="TRANSCRIPTIONAL REGULATORY PROTEIN"/>
    <property type="match status" value="1"/>
</dbReference>
<keyword evidence="1" id="KW-0805">Transcription regulation</keyword>
<dbReference type="Proteomes" id="UP001302368">
    <property type="component" value="Chromosome"/>
</dbReference>
<name>A0ABZ0MMF8_9ENTR</name>
<gene>
    <name evidence="6" type="ORF">Q8Y70_15855</name>
</gene>
<protein>
    <submittedName>
        <fullName evidence="6">TetR family transcriptional regulator</fullName>
    </submittedName>
</protein>
<evidence type="ECO:0000259" key="5">
    <source>
        <dbReference type="PROSITE" id="PS50977"/>
    </source>
</evidence>
<proteinExistence type="predicted"/>
<evidence type="ECO:0000256" key="1">
    <source>
        <dbReference type="ARBA" id="ARBA00023015"/>
    </source>
</evidence>
<sequence length="187" mass="21249">MTRRPNDPQRRDRILQATLDTIAAHGIQAVTHRKIASCADVPLGSMTYYFSGIDALLEEAFSLFTRQMSAQYAAFFDGVDSQAKACEALTELIYSAQMTTTRNMELMYQLYAFMSRQPTLKNVMQDWMRTSQTTLECWFEPMTARALDAFIEGMTLHFVVDREPLSREAIRLMIGRLAGQGAIRVVD</sequence>
<evidence type="ECO:0000256" key="4">
    <source>
        <dbReference type="PROSITE-ProRule" id="PRU00335"/>
    </source>
</evidence>
<keyword evidence="2 4" id="KW-0238">DNA-binding</keyword>
<dbReference type="PROSITE" id="PS50977">
    <property type="entry name" value="HTH_TETR_2"/>
    <property type="match status" value="1"/>
</dbReference>
<dbReference type="SUPFAM" id="SSF46689">
    <property type="entry name" value="Homeodomain-like"/>
    <property type="match status" value="1"/>
</dbReference>
<evidence type="ECO:0000313" key="6">
    <source>
        <dbReference type="EMBL" id="WOZ76071.1"/>
    </source>
</evidence>
<dbReference type="EMBL" id="CP137744">
    <property type="protein sequence ID" value="WOZ76071.1"/>
    <property type="molecule type" value="Genomic_DNA"/>
</dbReference>
<dbReference type="RefSeq" id="WP_305736626.1">
    <property type="nucleotide sequence ID" value="NZ_CP137744.1"/>
</dbReference>
<dbReference type="InterPro" id="IPR041583">
    <property type="entry name" value="TetR_C_31"/>
</dbReference>
<dbReference type="InterPro" id="IPR009057">
    <property type="entry name" value="Homeodomain-like_sf"/>
</dbReference>
<dbReference type="Pfam" id="PF00440">
    <property type="entry name" value="TetR_N"/>
    <property type="match status" value="1"/>
</dbReference>
<dbReference type="InterPro" id="IPR001647">
    <property type="entry name" value="HTH_TetR"/>
</dbReference>
<accession>A0ABZ0MMF8</accession>
<organism evidence="6 7">
    <name type="scientific">Kosakonia sacchari</name>
    <dbReference type="NCBI Taxonomy" id="1158459"/>
    <lineage>
        <taxon>Bacteria</taxon>
        <taxon>Pseudomonadati</taxon>
        <taxon>Pseudomonadota</taxon>
        <taxon>Gammaproteobacteria</taxon>
        <taxon>Enterobacterales</taxon>
        <taxon>Enterobacteriaceae</taxon>
        <taxon>Kosakonia</taxon>
    </lineage>
</organism>
<evidence type="ECO:0000256" key="2">
    <source>
        <dbReference type="ARBA" id="ARBA00023125"/>
    </source>
</evidence>
<dbReference type="Pfam" id="PF17940">
    <property type="entry name" value="TetR_C_31"/>
    <property type="match status" value="1"/>
</dbReference>
<keyword evidence="3" id="KW-0804">Transcription</keyword>
<dbReference type="SUPFAM" id="SSF48498">
    <property type="entry name" value="Tetracyclin repressor-like, C-terminal domain"/>
    <property type="match status" value="1"/>
</dbReference>
<dbReference type="PANTHER" id="PTHR47506:SF6">
    <property type="entry name" value="HTH-TYPE TRANSCRIPTIONAL REPRESSOR NEMR"/>
    <property type="match status" value="1"/>
</dbReference>
<feature type="domain" description="HTH tetR-type" evidence="5">
    <location>
        <begin position="8"/>
        <end position="68"/>
    </location>
</feature>
<keyword evidence="7" id="KW-1185">Reference proteome</keyword>
<evidence type="ECO:0000256" key="3">
    <source>
        <dbReference type="ARBA" id="ARBA00023163"/>
    </source>
</evidence>
<dbReference type="InterPro" id="IPR036271">
    <property type="entry name" value="Tet_transcr_reg_TetR-rel_C_sf"/>
</dbReference>
<feature type="DNA-binding region" description="H-T-H motif" evidence="4">
    <location>
        <begin position="31"/>
        <end position="50"/>
    </location>
</feature>
<dbReference type="Gene3D" id="1.10.357.10">
    <property type="entry name" value="Tetracycline Repressor, domain 2"/>
    <property type="match status" value="1"/>
</dbReference>
<evidence type="ECO:0000313" key="7">
    <source>
        <dbReference type="Proteomes" id="UP001302368"/>
    </source>
</evidence>